<name>A0A9N8DU03_9STRA</name>
<comment type="caution">
    <text evidence="1">The sequence shown here is derived from an EMBL/GenBank/DDBJ whole genome shotgun (WGS) entry which is preliminary data.</text>
</comment>
<dbReference type="Proteomes" id="UP001153069">
    <property type="component" value="Unassembled WGS sequence"/>
</dbReference>
<evidence type="ECO:0000313" key="2">
    <source>
        <dbReference type="Proteomes" id="UP001153069"/>
    </source>
</evidence>
<accession>A0A9N8DU03</accession>
<keyword evidence="2" id="KW-1185">Reference proteome</keyword>
<protein>
    <submittedName>
        <fullName evidence="1">Uncharacterized protein</fullName>
    </submittedName>
</protein>
<dbReference type="EMBL" id="CAICTM010000369">
    <property type="protein sequence ID" value="CAB9508997.1"/>
    <property type="molecule type" value="Genomic_DNA"/>
</dbReference>
<dbReference type="AlphaFoldDB" id="A0A9N8DU03"/>
<sequence length="173" mass="20448">MLSSIQRIENHLLGKRPETVSPSPLPKVDPFTVNSKGIQTRPMTDVFVRFFDEDFRAGFELDKRSEEWKDDMEEKDRKVYKNLFAKVKRAVRFFLFHVDKFPLVPDDPSKYKEVLRRTAADAEERIRHTLEFGDKKISAYTLVNHPNIKDLENNMNLPVNTPEDWQKFFKTKS</sequence>
<reference evidence="1" key="1">
    <citation type="submission" date="2020-06" db="EMBL/GenBank/DDBJ databases">
        <authorList>
            <consortium name="Plant Systems Biology data submission"/>
        </authorList>
    </citation>
    <scope>NUCLEOTIDE SEQUENCE</scope>
    <source>
        <strain evidence="1">D6</strain>
    </source>
</reference>
<gene>
    <name evidence="1" type="ORF">SEMRO_370_G128420.1</name>
</gene>
<proteinExistence type="predicted"/>
<organism evidence="1 2">
    <name type="scientific">Seminavis robusta</name>
    <dbReference type="NCBI Taxonomy" id="568900"/>
    <lineage>
        <taxon>Eukaryota</taxon>
        <taxon>Sar</taxon>
        <taxon>Stramenopiles</taxon>
        <taxon>Ochrophyta</taxon>
        <taxon>Bacillariophyta</taxon>
        <taxon>Bacillariophyceae</taxon>
        <taxon>Bacillariophycidae</taxon>
        <taxon>Naviculales</taxon>
        <taxon>Naviculaceae</taxon>
        <taxon>Seminavis</taxon>
    </lineage>
</organism>
<dbReference type="OrthoDB" id="10521742at2759"/>
<evidence type="ECO:0000313" key="1">
    <source>
        <dbReference type="EMBL" id="CAB9508997.1"/>
    </source>
</evidence>